<evidence type="ECO:0000313" key="2">
    <source>
        <dbReference type="Proteomes" id="UP001348641"/>
    </source>
</evidence>
<dbReference type="Proteomes" id="UP001348641">
    <property type="component" value="Unassembled WGS sequence"/>
</dbReference>
<proteinExistence type="predicted"/>
<dbReference type="EMBL" id="JAUUCC010000026">
    <property type="protein sequence ID" value="MEE2051256.1"/>
    <property type="molecule type" value="Genomic_DNA"/>
</dbReference>
<dbReference type="RefSeq" id="WP_330158400.1">
    <property type="nucleotide sequence ID" value="NZ_BAAAJA010000016.1"/>
</dbReference>
<organism evidence="1 2">
    <name type="scientific">Nocardiopsis tropica</name>
    <dbReference type="NCBI Taxonomy" id="109330"/>
    <lineage>
        <taxon>Bacteria</taxon>
        <taxon>Bacillati</taxon>
        <taxon>Actinomycetota</taxon>
        <taxon>Actinomycetes</taxon>
        <taxon>Streptosporangiales</taxon>
        <taxon>Nocardiopsidaceae</taxon>
        <taxon>Nocardiopsis</taxon>
    </lineage>
</organism>
<accession>A0ABU7KPM2</accession>
<name>A0ABU7KPM2_9ACTN</name>
<dbReference type="InterPro" id="IPR036170">
    <property type="entry name" value="YezG-like_sf"/>
</dbReference>
<sequence>MTPEEQNETLQRIVSLVLQENSDTWAEFKVRFSGLVNTASSSMTKKKVDGTEVAGFLPDEAGFLYNSLRSGMYQRGMGAWYNAWTVIEPSGVSTTDFDYDVPPVFANPVDPRSFYEDIRYFPRTVERITSWLMEKLREAKRLQ</sequence>
<reference evidence="1 2" key="1">
    <citation type="submission" date="2023-07" db="EMBL/GenBank/DDBJ databases">
        <authorList>
            <person name="Girao M."/>
            <person name="Carvalho M.F."/>
        </authorList>
    </citation>
    <scope>NUCLEOTIDE SEQUENCE [LARGE SCALE GENOMIC DNA]</scope>
    <source>
        <strain evidence="1 2">66/93</strain>
    </source>
</reference>
<comment type="caution">
    <text evidence="1">The sequence shown here is derived from an EMBL/GenBank/DDBJ whole genome shotgun (WGS) entry which is preliminary data.</text>
</comment>
<evidence type="ECO:0008006" key="3">
    <source>
        <dbReference type="Google" id="ProtNLM"/>
    </source>
</evidence>
<gene>
    <name evidence="1" type="ORF">Q8A49_12210</name>
</gene>
<dbReference type="SUPFAM" id="SSF160424">
    <property type="entry name" value="BH3703-like"/>
    <property type="match status" value="1"/>
</dbReference>
<evidence type="ECO:0000313" key="1">
    <source>
        <dbReference type="EMBL" id="MEE2051256.1"/>
    </source>
</evidence>
<protein>
    <recommendedName>
        <fullName evidence="3">HK97 gp10 family phage protein</fullName>
    </recommendedName>
</protein>